<dbReference type="AlphaFoldDB" id="A0A1I2CNS5"/>
<feature type="non-terminal residue" evidence="2">
    <location>
        <position position="1"/>
    </location>
</feature>
<evidence type="ECO:0000256" key="1">
    <source>
        <dbReference type="SAM" id="MobiDB-lite"/>
    </source>
</evidence>
<dbReference type="Gene3D" id="6.10.180.30">
    <property type="match status" value="1"/>
</dbReference>
<proteinExistence type="predicted"/>
<feature type="compositionally biased region" description="Low complexity" evidence="1">
    <location>
        <begin position="18"/>
        <end position="56"/>
    </location>
</feature>
<feature type="region of interest" description="Disordered" evidence="1">
    <location>
        <begin position="125"/>
        <end position="150"/>
    </location>
</feature>
<keyword evidence="3" id="KW-1185">Reference proteome</keyword>
<accession>A0A1I2CNS5</accession>
<gene>
    <name evidence="2" type="ORF">SAMN04487819_1312</name>
</gene>
<evidence type="ECO:0000313" key="2">
    <source>
        <dbReference type="EMBL" id="SFE69971.1"/>
    </source>
</evidence>
<dbReference type="EMBL" id="FOMZ01000031">
    <property type="protein sequence ID" value="SFE69971.1"/>
    <property type="molecule type" value="Genomic_DNA"/>
</dbReference>
<dbReference type="RefSeq" id="WP_217641905.1">
    <property type="nucleotide sequence ID" value="NZ_FOMZ01000031.1"/>
</dbReference>
<evidence type="ECO:0000313" key="3">
    <source>
        <dbReference type="Proteomes" id="UP000198716"/>
    </source>
</evidence>
<protein>
    <submittedName>
        <fullName evidence="2">Uncharacterized protein</fullName>
    </submittedName>
</protein>
<organism evidence="2 3">
    <name type="scientific">Actinopolyspora alba</name>
    <dbReference type="NCBI Taxonomy" id="673379"/>
    <lineage>
        <taxon>Bacteria</taxon>
        <taxon>Bacillati</taxon>
        <taxon>Actinomycetota</taxon>
        <taxon>Actinomycetes</taxon>
        <taxon>Actinopolysporales</taxon>
        <taxon>Actinopolysporaceae</taxon>
        <taxon>Actinopolyspora</taxon>
        <taxon>Actinopolyspora alba group</taxon>
    </lineage>
</organism>
<sequence>TENEFAQTQQAAEANKAKSSGGQRSSSSSTGRRTTSSTSKKTGGSSKSSKSSSGRSTKPDSTQDEQPSDEDLKRRKPFTSTLEVGLDQRVEGLVRAGQDRGVPPGIDSKSDFVNQAIKNELDRLEKKHNHGKPFPAPRMMRQGAPPKRSQ</sequence>
<feature type="region of interest" description="Disordered" evidence="1">
    <location>
        <begin position="1"/>
        <end position="84"/>
    </location>
</feature>
<feature type="compositionally biased region" description="Polar residues" evidence="1">
    <location>
        <begin position="1"/>
        <end position="12"/>
    </location>
</feature>
<name>A0A1I2CNS5_9ACTN</name>
<dbReference type="Proteomes" id="UP000198716">
    <property type="component" value="Unassembled WGS sequence"/>
</dbReference>
<reference evidence="3" key="1">
    <citation type="submission" date="2016-10" db="EMBL/GenBank/DDBJ databases">
        <authorList>
            <person name="Varghese N."/>
            <person name="Submissions S."/>
        </authorList>
    </citation>
    <scope>NUCLEOTIDE SEQUENCE [LARGE SCALE GENOMIC DNA]</scope>
    <source>
        <strain evidence="3">DSM 45004</strain>
    </source>
</reference>